<dbReference type="GO" id="GO:0005524">
    <property type="term" value="F:ATP binding"/>
    <property type="evidence" value="ECO:0007669"/>
    <property type="project" value="UniProtKB-KW"/>
</dbReference>
<dbReference type="InterPro" id="IPR050747">
    <property type="entry name" value="Mitochondrial_chaperone_BCS1"/>
</dbReference>
<feature type="transmembrane region" description="Helical" evidence="13">
    <location>
        <begin position="15"/>
        <end position="36"/>
    </location>
</feature>
<evidence type="ECO:0000256" key="7">
    <source>
        <dbReference type="ARBA" id="ARBA00022840"/>
    </source>
</evidence>
<dbReference type="InterPro" id="IPR027417">
    <property type="entry name" value="P-loop_NTPase"/>
</dbReference>
<dbReference type="Gene3D" id="3.40.50.300">
    <property type="entry name" value="P-loop containing nucleotide triphosphate hydrolases"/>
    <property type="match status" value="1"/>
</dbReference>
<evidence type="ECO:0000313" key="17">
    <source>
        <dbReference type="Proteomes" id="UP000789739"/>
    </source>
</evidence>
<organism evidence="16 17">
    <name type="scientific">Paraglomus brasilianum</name>
    <dbReference type="NCBI Taxonomy" id="144538"/>
    <lineage>
        <taxon>Eukaryota</taxon>
        <taxon>Fungi</taxon>
        <taxon>Fungi incertae sedis</taxon>
        <taxon>Mucoromycota</taxon>
        <taxon>Glomeromycotina</taxon>
        <taxon>Glomeromycetes</taxon>
        <taxon>Paraglomerales</taxon>
        <taxon>Paraglomeraceae</taxon>
        <taxon>Paraglomus</taxon>
    </lineage>
</organism>
<evidence type="ECO:0000256" key="12">
    <source>
        <dbReference type="RuleBase" id="RU003651"/>
    </source>
</evidence>
<keyword evidence="10 13" id="KW-0472">Membrane</keyword>
<evidence type="ECO:0000256" key="4">
    <source>
        <dbReference type="ARBA" id="ARBA00022741"/>
    </source>
</evidence>
<feature type="domain" description="BCS1 N-terminal" evidence="15">
    <location>
        <begin position="23"/>
        <end position="191"/>
    </location>
</feature>
<dbReference type="Proteomes" id="UP000789739">
    <property type="component" value="Unassembled WGS sequence"/>
</dbReference>
<sequence>MLDKFFNSLLENNPYFTAGVGVVGFGVGVATLRRGLVLGTEIARRRLLATLEIHSKDVSYMWFLQWMSQQPARRTHKYAVQTSFVQHDNGSVSTAFSLVPGPGRHYFKWKGVWFQIERHRDKAVDLITTTPFETVTLTTLSRDRHLFTELLHESQAIALAKQEGKTVIYTSWGPEWKPFGLPRKRRLLSSVILDKNVKERIITDIEEFIGNGKWYSERGIPYRRGYLLYGPPGSGKSSFIQALAGELGYNICILNLGERALTDDRLNHLLSNAPERSILLLEDIDAAFTSRKLQDDGQGYPSMVTFSGLLNALDGVAASEERIIFMTTNYVERLDQALIRPGRIDMKEYFGNATDYQIKHMFLRFYENEESLADEFVERTKGRAVSPAQLQGHFVYYKNNPKQAVEMAENVFQAW</sequence>
<dbReference type="SMART" id="SM00382">
    <property type="entry name" value="AAA"/>
    <property type="match status" value="1"/>
</dbReference>
<dbReference type="GO" id="GO:0016887">
    <property type="term" value="F:ATP hydrolysis activity"/>
    <property type="evidence" value="ECO:0007669"/>
    <property type="project" value="InterPro"/>
</dbReference>
<comment type="subcellular location">
    <subcellularLocation>
        <location evidence="1">Mitochondrion inner membrane</location>
        <topology evidence="1">Single-pass membrane protein</topology>
    </subcellularLocation>
</comment>
<dbReference type="OrthoDB" id="10251412at2759"/>
<protein>
    <submittedName>
        <fullName evidence="16">3540_t:CDS:1</fullName>
    </submittedName>
</protein>
<comment type="caution">
    <text evidence="16">The sequence shown here is derived from an EMBL/GenBank/DDBJ whole genome shotgun (WGS) entry which is preliminary data.</text>
</comment>
<dbReference type="Pfam" id="PF25426">
    <property type="entry name" value="AAA_lid_BCS1"/>
    <property type="match status" value="1"/>
</dbReference>
<proteinExistence type="inferred from homology"/>
<keyword evidence="9" id="KW-0496">Mitochondrion</keyword>
<evidence type="ECO:0000256" key="11">
    <source>
        <dbReference type="ARBA" id="ARBA00048778"/>
    </source>
</evidence>
<evidence type="ECO:0000256" key="3">
    <source>
        <dbReference type="ARBA" id="ARBA00022692"/>
    </source>
</evidence>
<evidence type="ECO:0000256" key="5">
    <source>
        <dbReference type="ARBA" id="ARBA00022792"/>
    </source>
</evidence>
<name>A0A9N9F588_9GLOM</name>
<evidence type="ECO:0000259" key="15">
    <source>
        <dbReference type="SMART" id="SM01024"/>
    </source>
</evidence>
<evidence type="ECO:0000256" key="9">
    <source>
        <dbReference type="ARBA" id="ARBA00023128"/>
    </source>
</evidence>
<gene>
    <name evidence="16" type="ORF">PBRASI_LOCUS3095</name>
</gene>
<evidence type="ECO:0000256" key="6">
    <source>
        <dbReference type="ARBA" id="ARBA00022801"/>
    </source>
</evidence>
<dbReference type="InterPro" id="IPR003959">
    <property type="entry name" value="ATPase_AAA_core"/>
</dbReference>
<evidence type="ECO:0000256" key="2">
    <source>
        <dbReference type="ARBA" id="ARBA00007448"/>
    </source>
</evidence>
<dbReference type="CDD" id="cd19510">
    <property type="entry name" value="RecA-like_BCS1"/>
    <property type="match status" value="1"/>
</dbReference>
<evidence type="ECO:0000256" key="8">
    <source>
        <dbReference type="ARBA" id="ARBA00022989"/>
    </source>
</evidence>
<dbReference type="Pfam" id="PF08740">
    <property type="entry name" value="BCS1_N"/>
    <property type="match status" value="1"/>
</dbReference>
<keyword evidence="6" id="KW-0378">Hydrolase</keyword>
<dbReference type="SMART" id="SM01024">
    <property type="entry name" value="BCS1_N"/>
    <property type="match status" value="1"/>
</dbReference>
<keyword evidence="3 13" id="KW-0812">Transmembrane</keyword>
<keyword evidence="5" id="KW-0999">Mitochondrion inner membrane</keyword>
<dbReference type="PROSITE" id="PS00674">
    <property type="entry name" value="AAA"/>
    <property type="match status" value="1"/>
</dbReference>
<dbReference type="FunFam" id="3.40.50.300:FF:000768">
    <property type="entry name" value="Probable mitochondrial chaperone bcs1"/>
    <property type="match status" value="1"/>
</dbReference>
<evidence type="ECO:0000259" key="14">
    <source>
        <dbReference type="SMART" id="SM00382"/>
    </source>
</evidence>
<dbReference type="InterPro" id="IPR057495">
    <property type="entry name" value="AAA_lid_BCS1"/>
</dbReference>
<dbReference type="SUPFAM" id="SSF52540">
    <property type="entry name" value="P-loop containing nucleoside triphosphate hydrolases"/>
    <property type="match status" value="1"/>
</dbReference>
<evidence type="ECO:0000313" key="16">
    <source>
        <dbReference type="EMBL" id="CAG8510678.1"/>
    </source>
</evidence>
<reference evidence="16" key="1">
    <citation type="submission" date="2021-06" db="EMBL/GenBank/DDBJ databases">
        <authorList>
            <person name="Kallberg Y."/>
            <person name="Tangrot J."/>
            <person name="Rosling A."/>
        </authorList>
    </citation>
    <scope>NUCLEOTIDE SEQUENCE</scope>
    <source>
        <strain evidence="16">BR232B</strain>
    </source>
</reference>
<comment type="catalytic activity">
    <reaction evidence="11">
        <text>ATP + H2O = ADP + phosphate + H(+)</text>
        <dbReference type="Rhea" id="RHEA:13065"/>
        <dbReference type="ChEBI" id="CHEBI:15377"/>
        <dbReference type="ChEBI" id="CHEBI:15378"/>
        <dbReference type="ChEBI" id="CHEBI:30616"/>
        <dbReference type="ChEBI" id="CHEBI:43474"/>
        <dbReference type="ChEBI" id="CHEBI:456216"/>
    </reaction>
    <physiologicalReaction direction="left-to-right" evidence="11">
        <dbReference type="Rhea" id="RHEA:13066"/>
    </physiologicalReaction>
</comment>
<dbReference type="EMBL" id="CAJVPI010000266">
    <property type="protein sequence ID" value="CAG8510678.1"/>
    <property type="molecule type" value="Genomic_DNA"/>
</dbReference>
<keyword evidence="4 12" id="KW-0547">Nucleotide-binding</keyword>
<feature type="domain" description="AAA+ ATPase" evidence="14">
    <location>
        <begin position="222"/>
        <end position="354"/>
    </location>
</feature>
<dbReference type="GO" id="GO:0005743">
    <property type="term" value="C:mitochondrial inner membrane"/>
    <property type="evidence" value="ECO:0007669"/>
    <property type="project" value="UniProtKB-SubCell"/>
</dbReference>
<comment type="similarity">
    <text evidence="2">Belongs to the AAA ATPase family. BCS1 subfamily.</text>
</comment>
<dbReference type="Pfam" id="PF00004">
    <property type="entry name" value="AAA"/>
    <property type="match status" value="1"/>
</dbReference>
<dbReference type="PANTHER" id="PTHR23070">
    <property type="entry name" value="BCS1 AAA-TYPE ATPASE"/>
    <property type="match status" value="1"/>
</dbReference>
<dbReference type="InterPro" id="IPR003593">
    <property type="entry name" value="AAA+_ATPase"/>
</dbReference>
<dbReference type="InterPro" id="IPR014851">
    <property type="entry name" value="BCS1_N"/>
</dbReference>
<evidence type="ECO:0000256" key="10">
    <source>
        <dbReference type="ARBA" id="ARBA00023136"/>
    </source>
</evidence>
<dbReference type="AlphaFoldDB" id="A0A9N9F588"/>
<evidence type="ECO:0000256" key="1">
    <source>
        <dbReference type="ARBA" id="ARBA00004434"/>
    </source>
</evidence>
<keyword evidence="17" id="KW-1185">Reference proteome</keyword>
<accession>A0A9N9F588</accession>
<keyword evidence="7 12" id="KW-0067">ATP-binding</keyword>
<keyword evidence="8 13" id="KW-1133">Transmembrane helix</keyword>
<dbReference type="GO" id="GO:0034551">
    <property type="term" value="P:mitochondrial respiratory chain complex III assembly"/>
    <property type="evidence" value="ECO:0007669"/>
    <property type="project" value="UniProtKB-ARBA"/>
</dbReference>
<dbReference type="InterPro" id="IPR003960">
    <property type="entry name" value="ATPase_AAA_CS"/>
</dbReference>
<evidence type="ECO:0000256" key="13">
    <source>
        <dbReference type="SAM" id="Phobius"/>
    </source>
</evidence>